<dbReference type="KEGG" id="vg:26643797"/>
<protein>
    <submittedName>
        <fullName evidence="1">Uncharacterized protein 269</fullName>
    </submittedName>
</protein>
<dbReference type="GeneID" id="26643797"/>
<organismHost>
    <name type="scientific">Pseudomonas aeruginosa</name>
    <dbReference type="NCBI Taxonomy" id="287"/>
</organismHost>
<dbReference type="RefSeq" id="YP_009217348.1">
    <property type="nucleotide sequence ID" value="NC_028999.1"/>
</dbReference>
<name>F8SJM6_BPPA3</name>
<reference evidence="1 2" key="1">
    <citation type="journal article" date="2011" name="Microbiology">
        <title>The Pseudomonas aeruginosa generalized transducing phage phiPA3 is a new member of the phiKZ-like group of 'jumbo' phages, and infects model laboratory strains and clinical isolates from cystic fibrosis patients.</title>
        <authorList>
            <person name="Monson R."/>
            <person name="Foulds I."/>
            <person name="Foweraker J."/>
            <person name="Welch M."/>
            <person name="Salmond G.P."/>
        </authorList>
    </citation>
    <scope>NUCLEOTIDE SEQUENCE [LARGE SCALE GENOMIC DNA]</scope>
</reference>
<keyword evidence="2" id="KW-1185">Reference proteome</keyword>
<evidence type="ECO:0000313" key="2">
    <source>
        <dbReference type="Proteomes" id="UP000008388"/>
    </source>
</evidence>
<proteinExistence type="predicted"/>
<organism evidence="1 2">
    <name type="scientific">Pseudomonas phage PhiPA3</name>
    <name type="common">Pseudomonas aeruginosa phage PhiPA3</name>
    <dbReference type="NCBI Taxonomy" id="998086"/>
    <lineage>
        <taxon>Viruses</taxon>
        <taxon>Duplodnaviria</taxon>
        <taxon>Heunggongvirae</taxon>
        <taxon>Uroviricota</taxon>
        <taxon>Caudoviricetes</taxon>
        <taxon>Chimalliviridae</taxon>
        <taxon>Miltoncavirus</taxon>
        <taxon>Miltoncavirus PhiPA3</taxon>
    </lineage>
</organism>
<evidence type="ECO:0000313" key="1">
    <source>
        <dbReference type="EMBL" id="AEH03692.1"/>
    </source>
</evidence>
<dbReference type="Proteomes" id="UP000008388">
    <property type="component" value="Segment"/>
</dbReference>
<accession>F8SJM6</accession>
<gene>
    <name evidence="1" type="primary">269</name>
</gene>
<sequence length="122" mass="13468">MQCFTHVTRLLVVAALVVLPLQAKSAEVVDTDGICHMTALLDQATAEARDRGDTVNQQQGALLALQKGYGVKNKDNVLYSVLPKAIQEVRSVYQKRQPPKEAYVTAYNACMSDRFNRMVAAQ</sequence>
<dbReference type="OrthoDB" id="27893at10239"/>
<dbReference type="EMBL" id="HQ630627">
    <property type="protein sequence ID" value="AEH03692.1"/>
    <property type="molecule type" value="Genomic_DNA"/>
</dbReference>